<dbReference type="InterPro" id="IPR029787">
    <property type="entry name" value="Nucleotide_cyclase"/>
</dbReference>
<keyword evidence="1" id="KW-0472">Membrane</keyword>
<dbReference type="InterPro" id="IPR000160">
    <property type="entry name" value="GGDEF_dom"/>
</dbReference>
<feature type="transmembrane region" description="Helical" evidence="1">
    <location>
        <begin position="208"/>
        <end position="227"/>
    </location>
</feature>
<dbReference type="FunFam" id="3.30.70.270:FF:000001">
    <property type="entry name" value="Diguanylate cyclase domain protein"/>
    <property type="match status" value="1"/>
</dbReference>
<dbReference type="Gene3D" id="3.30.70.270">
    <property type="match status" value="1"/>
</dbReference>
<sequence>MDPMTLISLGHRPTAWIRWPVLAGVSLILAHLGAVLSGAPPVVTEAVFVAGTASAVLAIWLGLRQHRPVARLPWVLIAAGAGLNSVGDFLLTLYPALFGPLPEMQWVNLPYLLRFPLIAAGLIMLIRRRIPGRPLPAIIDSAIVAVSVSLVSWVFVIDPVRRAMSGAATPLLLVIESMAYPVGDLLLLVLGLSLMLGGGLNLPSLRLFGVYLLVYCGADTWYTIQLLHGRYDYGWGLEASWIAAAVLLGLAGTHPSMRLLGERGVTSGETVSVGRLALLAGAAMLAPLTLAVQHLTGGRPHVLLVAGCCAVLFLLVVARLAGQVQEQRRAAITDTLTGLHTRRYLNEILGTECARANRGGEPLSMILLDVDHFKRVNDTYGHTAGDRVLAEIANRLRASVRDGDIVARYGGEEFAVLLPRTSHTAAVTTAERLRVEIMRTGVVISPTEVITVTVSLGLATVPTQAETPDDLVNLADKLLYESKSAGRNRLTTAAIPPATHPVPSA</sequence>
<feature type="transmembrane region" description="Helical" evidence="1">
    <location>
        <begin position="177"/>
        <end position="196"/>
    </location>
</feature>
<dbReference type="Proteomes" id="UP000198688">
    <property type="component" value="Chromosome I"/>
</dbReference>
<feature type="transmembrane region" description="Helical" evidence="1">
    <location>
        <begin position="109"/>
        <end position="126"/>
    </location>
</feature>
<dbReference type="InterPro" id="IPR050469">
    <property type="entry name" value="Diguanylate_Cyclase"/>
</dbReference>
<feature type="transmembrane region" description="Helical" evidence="1">
    <location>
        <begin position="273"/>
        <end position="295"/>
    </location>
</feature>
<dbReference type="CDD" id="cd01949">
    <property type="entry name" value="GGDEF"/>
    <property type="match status" value="1"/>
</dbReference>
<keyword evidence="1" id="KW-1133">Transmembrane helix</keyword>
<dbReference type="GO" id="GO:0043709">
    <property type="term" value="P:cell adhesion involved in single-species biofilm formation"/>
    <property type="evidence" value="ECO:0007669"/>
    <property type="project" value="TreeGrafter"/>
</dbReference>
<evidence type="ECO:0000313" key="3">
    <source>
        <dbReference type="EMBL" id="SDS65230.1"/>
    </source>
</evidence>
<organism evidence="3 4">
    <name type="scientific">Actinoplanes derwentensis</name>
    <dbReference type="NCBI Taxonomy" id="113562"/>
    <lineage>
        <taxon>Bacteria</taxon>
        <taxon>Bacillati</taxon>
        <taxon>Actinomycetota</taxon>
        <taxon>Actinomycetes</taxon>
        <taxon>Micromonosporales</taxon>
        <taxon>Micromonosporaceae</taxon>
        <taxon>Actinoplanes</taxon>
    </lineage>
</organism>
<dbReference type="GO" id="GO:0005886">
    <property type="term" value="C:plasma membrane"/>
    <property type="evidence" value="ECO:0007669"/>
    <property type="project" value="TreeGrafter"/>
</dbReference>
<accession>A0A1H1TYB5</accession>
<evidence type="ECO:0000259" key="2">
    <source>
        <dbReference type="PROSITE" id="PS50887"/>
    </source>
</evidence>
<dbReference type="NCBIfam" id="TIGR00254">
    <property type="entry name" value="GGDEF"/>
    <property type="match status" value="1"/>
</dbReference>
<feature type="transmembrane region" description="Helical" evidence="1">
    <location>
        <begin position="21"/>
        <end position="40"/>
    </location>
</feature>
<dbReference type="SUPFAM" id="SSF55073">
    <property type="entry name" value="Nucleotide cyclase"/>
    <property type="match status" value="1"/>
</dbReference>
<dbReference type="Pfam" id="PF00990">
    <property type="entry name" value="GGDEF"/>
    <property type="match status" value="1"/>
</dbReference>
<dbReference type="GO" id="GO:1902201">
    <property type="term" value="P:negative regulation of bacterial-type flagellum-dependent cell motility"/>
    <property type="evidence" value="ECO:0007669"/>
    <property type="project" value="TreeGrafter"/>
</dbReference>
<evidence type="ECO:0000256" key="1">
    <source>
        <dbReference type="SAM" id="Phobius"/>
    </source>
</evidence>
<name>A0A1H1TYB5_9ACTN</name>
<feature type="domain" description="GGDEF" evidence="2">
    <location>
        <begin position="361"/>
        <end position="495"/>
    </location>
</feature>
<gene>
    <name evidence="3" type="ORF">SAMN04489716_1278</name>
</gene>
<evidence type="ECO:0000313" key="4">
    <source>
        <dbReference type="Proteomes" id="UP000198688"/>
    </source>
</evidence>
<dbReference type="GO" id="GO:0052621">
    <property type="term" value="F:diguanylate cyclase activity"/>
    <property type="evidence" value="ECO:0007669"/>
    <property type="project" value="TreeGrafter"/>
</dbReference>
<keyword evidence="4" id="KW-1185">Reference proteome</keyword>
<dbReference type="EMBL" id="LT629758">
    <property type="protein sequence ID" value="SDS65230.1"/>
    <property type="molecule type" value="Genomic_DNA"/>
</dbReference>
<dbReference type="PANTHER" id="PTHR45138:SF9">
    <property type="entry name" value="DIGUANYLATE CYCLASE DGCM-RELATED"/>
    <property type="match status" value="1"/>
</dbReference>
<proteinExistence type="predicted"/>
<feature type="transmembrane region" description="Helical" evidence="1">
    <location>
        <begin position="46"/>
        <end position="63"/>
    </location>
</feature>
<protein>
    <submittedName>
        <fullName evidence="3">Diguanylate cyclase (GGDEF) domain-containing protein</fullName>
    </submittedName>
</protein>
<feature type="transmembrane region" description="Helical" evidence="1">
    <location>
        <begin position="138"/>
        <end position="157"/>
    </location>
</feature>
<dbReference type="PANTHER" id="PTHR45138">
    <property type="entry name" value="REGULATORY COMPONENTS OF SENSORY TRANSDUCTION SYSTEM"/>
    <property type="match status" value="1"/>
</dbReference>
<feature type="transmembrane region" description="Helical" evidence="1">
    <location>
        <begin position="301"/>
        <end position="321"/>
    </location>
</feature>
<dbReference type="STRING" id="113562.SAMN04489716_1278"/>
<dbReference type="AlphaFoldDB" id="A0A1H1TYB5"/>
<dbReference type="InterPro" id="IPR043128">
    <property type="entry name" value="Rev_trsase/Diguanyl_cyclase"/>
</dbReference>
<dbReference type="SMART" id="SM00267">
    <property type="entry name" value="GGDEF"/>
    <property type="match status" value="1"/>
</dbReference>
<keyword evidence="1" id="KW-0812">Transmembrane</keyword>
<dbReference type="PROSITE" id="PS50887">
    <property type="entry name" value="GGDEF"/>
    <property type="match status" value="1"/>
</dbReference>
<reference evidence="3 4" key="1">
    <citation type="submission" date="2016-10" db="EMBL/GenBank/DDBJ databases">
        <authorList>
            <person name="de Groot N.N."/>
        </authorList>
    </citation>
    <scope>NUCLEOTIDE SEQUENCE [LARGE SCALE GENOMIC DNA]</scope>
    <source>
        <strain evidence="3 4">DSM 43941</strain>
    </source>
</reference>
<feature type="transmembrane region" description="Helical" evidence="1">
    <location>
        <begin position="233"/>
        <end position="252"/>
    </location>
</feature>
<feature type="transmembrane region" description="Helical" evidence="1">
    <location>
        <begin position="75"/>
        <end position="97"/>
    </location>
</feature>